<organism evidence="2 4">
    <name type="scientific">Paenibacillus urinalis</name>
    <dbReference type="NCBI Taxonomy" id="521520"/>
    <lineage>
        <taxon>Bacteria</taxon>
        <taxon>Bacillati</taxon>
        <taxon>Bacillota</taxon>
        <taxon>Bacilli</taxon>
        <taxon>Bacillales</taxon>
        <taxon>Paenibacillaceae</taxon>
        <taxon>Paenibacillus</taxon>
    </lineage>
</organism>
<keyword evidence="2" id="KW-0808">Transferase</keyword>
<dbReference type="EMBL" id="CP118108">
    <property type="protein sequence ID" value="WDI01610.1"/>
    <property type="molecule type" value="Genomic_DNA"/>
</dbReference>
<gene>
    <name evidence="2" type="ORF">PUW23_20660</name>
    <name evidence="3" type="ORF">PUW25_20550</name>
</gene>
<dbReference type="Pfam" id="PF13524">
    <property type="entry name" value="Glyco_trans_1_2"/>
    <property type="match status" value="1"/>
</dbReference>
<dbReference type="InterPro" id="IPR055259">
    <property type="entry name" value="YkvP/CgeB_Glyco_trans-like"/>
</dbReference>
<feature type="domain" description="Spore protein YkvP/CgeB glycosyl transferase-like" evidence="1">
    <location>
        <begin position="232"/>
        <end position="374"/>
    </location>
</feature>
<dbReference type="GO" id="GO:0016757">
    <property type="term" value="F:glycosyltransferase activity"/>
    <property type="evidence" value="ECO:0007669"/>
    <property type="project" value="UniProtKB-KW"/>
</dbReference>
<dbReference type="AlphaFoldDB" id="A0AAX3MWW0"/>
<dbReference type="Proteomes" id="UP001220962">
    <property type="component" value="Chromosome"/>
</dbReference>
<evidence type="ECO:0000259" key="1">
    <source>
        <dbReference type="Pfam" id="PF13524"/>
    </source>
</evidence>
<sequence>MAVRQKPKKKASSTRRFGYNSESLVHRQQFQRGFDDGYLRGRANFLMSRAQEPLPVRPIQVVYISSGKGFPYSPIDQAIIETLQTLCSAVHIVNPDESALETVRMFMPDLVLALDGMFLPVEVVDQIRGLGVRTAVWLTDDSYYTDMTLNIAPHYDYIFTLELNCVEMYRNHGCAEVHYLPFGAFIHHYYPNMTPTAVRRDVSFIGSGYWNRVQYFNPVLPQIMSHNTVFNGIWWDRLPDYEMYRSQIELNRWMSPEETRDVYNGTKIVLNLHRSHEDDSMNNNSIKIPPLSPNPRTFEISACATLQLTDARSDLIRFYTPGVEIETYESPTEMIEKIEFYLANEDKRREIALRGFERTWNEHTYSHRLNSLLQIIFG</sequence>
<reference evidence="2 5" key="1">
    <citation type="submission" date="2023-02" db="EMBL/GenBank/DDBJ databases">
        <title>Pathogen: clinical or host-associated sample.</title>
        <authorList>
            <person name="Hergert J."/>
            <person name="Casey R."/>
            <person name="Wagner J."/>
            <person name="Young E.L."/>
            <person name="Oakeson K.F."/>
        </authorList>
    </citation>
    <scope>NUCLEOTIDE SEQUENCE</scope>
    <source>
        <strain evidence="3 5">2022CK-00829</strain>
        <strain evidence="2">2022CK-00830</strain>
    </source>
</reference>
<proteinExistence type="predicted"/>
<dbReference type="RefSeq" id="WP_052512252.1">
    <property type="nucleotide sequence ID" value="NZ_CP118101.1"/>
</dbReference>
<protein>
    <submittedName>
        <fullName evidence="2">Glycosyltransferase</fullName>
        <ecNumber evidence="2">2.4.-.-</ecNumber>
    </submittedName>
</protein>
<keyword evidence="5" id="KW-1185">Reference proteome</keyword>
<dbReference type="Proteomes" id="UP001221519">
    <property type="component" value="Chromosome"/>
</dbReference>
<evidence type="ECO:0000313" key="2">
    <source>
        <dbReference type="EMBL" id="WDH81881.1"/>
    </source>
</evidence>
<evidence type="ECO:0000313" key="3">
    <source>
        <dbReference type="EMBL" id="WDI01610.1"/>
    </source>
</evidence>
<name>A0AAX3MWW0_9BACL</name>
<evidence type="ECO:0000313" key="5">
    <source>
        <dbReference type="Proteomes" id="UP001221519"/>
    </source>
</evidence>
<dbReference type="EC" id="2.4.-.-" evidence="2"/>
<accession>A0AAX3MWW0</accession>
<dbReference type="EMBL" id="CP118101">
    <property type="protein sequence ID" value="WDH81881.1"/>
    <property type="molecule type" value="Genomic_DNA"/>
</dbReference>
<keyword evidence="2" id="KW-0328">Glycosyltransferase</keyword>
<evidence type="ECO:0000313" key="4">
    <source>
        <dbReference type="Proteomes" id="UP001220962"/>
    </source>
</evidence>